<organism evidence="1 2">
    <name type="scientific">Trichoglossum hirsutum</name>
    <dbReference type="NCBI Taxonomy" id="265104"/>
    <lineage>
        <taxon>Eukaryota</taxon>
        <taxon>Fungi</taxon>
        <taxon>Dikarya</taxon>
        <taxon>Ascomycota</taxon>
        <taxon>Pezizomycotina</taxon>
        <taxon>Geoglossomycetes</taxon>
        <taxon>Geoglossales</taxon>
        <taxon>Geoglossaceae</taxon>
        <taxon>Trichoglossum</taxon>
    </lineage>
</organism>
<reference evidence="1" key="1">
    <citation type="submission" date="2021-03" db="EMBL/GenBank/DDBJ databases">
        <title>Comparative genomics and phylogenomic investigation of the class Geoglossomycetes provide insights into ecological specialization and systematics.</title>
        <authorList>
            <person name="Melie T."/>
            <person name="Pirro S."/>
            <person name="Miller A.N."/>
            <person name="Quandt A."/>
        </authorList>
    </citation>
    <scope>NUCLEOTIDE SEQUENCE</scope>
    <source>
        <strain evidence="1">CAQ_001_2017</strain>
    </source>
</reference>
<protein>
    <submittedName>
        <fullName evidence="1">Uncharacterized protein</fullName>
    </submittedName>
</protein>
<proteinExistence type="predicted"/>
<dbReference type="Proteomes" id="UP000750711">
    <property type="component" value="Unassembled WGS sequence"/>
</dbReference>
<keyword evidence="2" id="KW-1185">Reference proteome</keyword>
<dbReference type="EMBL" id="JAGHQM010000301">
    <property type="protein sequence ID" value="KAH0562728.1"/>
    <property type="molecule type" value="Genomic_DNA"/>
</dbReference>
<dbReference type="AlphaFoldDB" id="A0A9P8LEW7"/>
<evidence type="ECO:0000313" key="1">
    <source>
        <dbReference type="EMBL" id="KAH0562728.1"/>
    </source>
</evidence>
<sequence>MPKQGLRLTTEEEVAEALCHFGKIQYEEYKEHEEATYRPATHSTTIAKKKTLCQKTDNKDEEAPELTEVEFYEKLKNLKTLYQEIAELIHENYYEQMIEAKQALYDNIATRTPAPHKGACHTIKLPDLLLFDGTSKDEVTFNNWLIQVKNKLRGNVDAYPTKDLKIIYIADHMSGNTLALISPRLSAAN</sequence>
<accession>A0A9P8LEW7</accession>
<gene>
    <name evidence="1" type="ORF">GP486_002611</name>
</gene>
<name>A0A9P8LEW7_9PEZI</name>
<evidence type="ECO:0000313" key="2">
    <source>
        <dbReference type="Proteomes" id="UP000750711"/>
    </source>
</evidence>
<comment type="caution">
    <text evidence="1">The sequence shown here is derived from an EMBL/GenBank/DDBJ whole genome shotgun (WGS) entry which is preliminary data.</text>
</comment>